<accession>A0A9W9FDS2</accession>
<protein>
    <submittedName>
        <fullName evidence="1">Uncharacterized protein</fullName>
    </submittedName>
</protein>
<proteinExistence type="predicted"/>
<dbReference type="EMBL" id="JAPQKI010000005">
    <property type="protein sequence ID" value="KAJ5098215.1"/>
    <property type="molecule type" value="Genomic_DNA"/>
</dbReference>
<name>A0A9W9FDS2_9EURO</name>
<reference evidence="1" key="2">
    <citation type="journal article" date="2023" name="IMA Fungus">
        <title>Comparative genomic study of the Penicillium genus elucidates a diverse pangenome and 15 lateral gene transfer events.</title>
        <authorList>
            <person name="Petersen C."/>
            <person name="Sorensen T."/>
            <person name="Nielsen M.R."/>
            <person name="Sondergaard T.E."/>
            <person name="Sorensen J.L."/>
            <person name="Fitzpatrick D.A."/>
            <person name="Frisvad J.C."/>
            <person name="Nielsen K.L."/>
        </authorList>
    </citation>
    <scope>NUCLEOTIDE SEQUENCE</scope>
    <source>
        <strain evidence="1">IBT 30761</strain>
    </source>
</reference>
<reference evidence="1" key="1">
    <citation type="submission" date="2022-11" db="EMBL/GenBank/DDBJ databases">
        <authorList>
            <person name="Petersen C."/>
        </authorList>
    </citation>
    <scope>NUCLEOTIDE SEQUENCE</scope>
    <source>
        <strain evidence="1">IBT 30761</strain>
    </source>
</reference>
<sequence length="192" mass="21282">MNLSTIPFLSALGLGNTFYPLDYFGLNQQPHVAIQLDTLSLNSEDAFINMVPETPFYDIESDQQAVRDALARIKSSDFIAWDASFFDIIGPNAKLERIQTFGEPATVHEAPAFVPETNELFFSDTQITGWLWAIHVDTLQILPMVGIKVFPNVQAPEIPTDIYVFNMKTKALNVATNNVVITSNGLVFSPNG</sequence>
<dbReference type="GeneID" id="81356689"/>
<organism evidence="1 2">
    <name type="scientific">Penicillium argentinense</name>
    <dbReference type="NCBI Taxonomy" id="1131581"/>
    <lineage>
        <taxon>Eukaryota</taxon>
        <taxon>Fungi</taxon>
        <taxon>Dikarya</taxon>
        <taxon>Ascomycota</taxon>
        <taxon>Pezizomycotina</taxon>
        <taxon>Eurotiomycetes</taxon>
        <taxon>Eurotiomycetidae</taxon>
        <taxon>Eurotiales</taxon>
        <taxon>Aspergillaceae</taxon>
        <taxon>Penicillium</taxon>
    </lineage>
</organism>
<dbReference type="PANTHER" id="PTHR47064">
    <property type="entry name" value="PUTATIVE (AFU_ORTHOLOGUE AFUA_1G08990)-RELATED"/>
    <property type="match status" value="1"/>
</dbReference>
<dbReference type="Proteomes" id="UP001149074">
    <property type="component" value="Unassembled WGS sequence"/>
</dbReference>
<dbReference type="RefSeq" id="XP_056473869.1">
    <property type="nucleotide sequence ID" value="XM_056617710.1"/>
</dbReference>
<keyword evidence="2" id="KW-1185">Reference proteome</keyword>
<dbReference type="OrthoDB" id="423498at2759"/>
<dbReference type="AlphaFoldDB" id="A0A9W9FDS2"/>
<dbReference type="InterPro" id="IPR052988">
    <property type="entry name" value="Oryzine_lactonohydrolase"/>
</dbReference>
<evidence type="ECO:0000313" key="2">
    <source>
        <dbReference type="Proteomes" id="UP001149074"/>
    </source>
</evidence>
<gene>
    <name evidence="1" type="ORF">N7532_005216</name>
</gene>
<dbReference type="PANTHER" id="PTHR47064:SF2">
    <property type="entry name" value="SMP-30_GLUCONOLACTONASE_LRE-LIKE REGION DOMAIN-CONTAINING PROTEIN-RELATED"/>
    <property type="match status" value="1"/>
</dbReference>
<comment type="caution">
    <text evidence="1">The sequence shown here is derived from an EMBL/GenBank/DDBJ whole genome shotgun (WGS) entry which is preliminary data.</text>
</comment>
<evidence type="ECO:0000313" key="1">
    <source>
        <dbReference type="EMBL" id="KAJ5098215.1"/>
    </source>
</evidence>